<feature type="transmembrane region" description="Helical" evidence="3">
    <location>
        <begin position="82"/>
        <end position="98"/>
    </location>
</feature>
<keyword evidence="5" id="KW-1185">Reference proteome</keyword>
<dbReference type="GO" id="GO:0003677">
    <property type="term" value="F:DNA binding"/>
    <property type="evidence" value="ECO:0007669"/>
    <property type="project" value="InterPro"/>
</dbReference>
<evidence type="ECO:0000313" key="5">
    <source>
        <dbReference type="Proteomes" id="UP000245207"/>
    </source>
</evidence>
<feature type="coiled-coil region" evidence="1">
    <location>
        <begin position="229"/>
        <end position="256"/>
    </location>
</feature>
<evidence type="ECO:0000256" key="3">
    <source>
        <dbReference type="SAM" id="Phobius"/>
    </source>
</evidence>
<dbReference type="PRINTS" id="PR00929">
    <property type="entry name" value="ATHOOK"/>
</dbReference>
<comment type="caution">
    <text evidence="4">The sequence shown here is derived from an EMBL/GenBank/DDBJ whole genome shotgun (WGS) entry which is preliminary data.</text>
</comment>
<keyword evidence="3" id="KW-0472">Membrane</keyword>
<feature type="compositionally biased region" description="Acidic residues" evidence="2">
    <location>
        <begin position="267"/>
        <end position="287"/>
    </location>
</feature>
<feature type="compositionally biased region" description="Basic residues" evidence="2">
    <location>
        <begin position="352"/>
        <end position="365"/>
    </location>
</feature>
<dbReference type="SMART" id="SM00384">
    <property type="entry name" value="AT_hook"/>
    <property type="match status" value="3"/>
</dbReference>
<dbReference type="InterPro" id="IPR017956">
    <property type="entry name" value="AT_hook_DNA-bd_motif"/>
</dbReference>
<dbReference type="EMBL" id="PKPP01007482">
    <property type="protein sequence ID" value="PWA53245.1"/>
    <property type="molecule type" value="Genomic_DNA"/>
</dbReference>
<dbReference type="STRING" id="35608.A0A2U1LW59"/>
<evidence type="ECO:0000313" key="4">
    <source>
        <dbReference type="EMBL" id="PWA53245.1"/>
    </source>
</evidence>
<organism evidence="4 5">
    <name type="scientific">Artemisia annua</name>
    <name type="common">Sweet wormwood</name>
    <dbReference type="NCBI Taxonomy" id="35608"/>
    <lineage>
        <taxon>Eukaryota</taxon>
        <taxon>Viridiplantae</taxon>
        <taxon>Streptophyta</taxon>
        <taxon>Embryophyta</taxon>
        <taxon>Tracheophyta</taxon>
        <taxon>Spermatophyta</taxon>
        <taxon>Magnoliopsida</taxon>
        <taxon>eudicotyledons</taxon>
        <taxon>Gunneridae</taxon>
        <taxon>Pentapetalae</taxon>
        <taxon>asterids</taxon>
        <taxon>campanulids</taxon>
        <taxon>Asterales</taxon>
        <taxon>Asteraceae</taxon>
        <taxon>Asteroideae</taxon>
        <taxon>Anthemideae</taxon>
        <taxon>Artemisiinae</taxon>
        <taxon>Artemisia</taxon>
    </lineage>
</organism>
<evidence type="ECO:0000256" key="1">
    <source>
        <dbReference type="SAM" id="Coils"/>
    </source>
</evidence>
<reference evidence="4 5" key="1">
    <citation type="journal article" date="2018" name="Mol. Plant">
        <title>The genome of Artemisia annua provides insight into the evolution of Asteraceae family and artemisinin biosynthesis.</title>
        <authorList>
            <person name="Shen Q."/>
            <person name="Zhang L."/>
            <person name="Liao Z."/>
            <person name="Wang S."/>
            <person name="Yan T."/>
            <person name="Shi P."/>
            <person name="Liu M."/>
            <person name="Fu X."/>
            <person name="Pan Q."/>
            <person name="Wang Y."/>
            <person name="Lv Z."/>
            <person name="Lu X."/>
            <person name="Zhang F."/>
            <person name="Jiang W."/>
            <person name="Ma Y."/>
            <person name="Chen M."/>
            <person name="Hao X."/>
            <person name="Li L."/>
            <person name="Tang Y."/>
            <person name="Lv G."/>
            <person name="Zhou Y."/>
            <person name="Sun X."/>
            <person name="Brodelius P.E."/>
            <person name="Rose J.K.C."/>
            <person name="Tang K."/>
        </authorList>
    </citation>
    <scope>NUCLEOTIDE SEQUENCE [LARGE SCALE GENOMIC DNA]</scope>
    <source>
        <strain evidence="5">cv. Huhao1</strain>
        <tissue evidence="4">Leaf</tissue>
    </source>
</reference>
<keyword evidence="1" id="KW-0175">Coiled coil</keyword>
<keyword evidence="3" id="KW-0812">Transmembrane</keyword>
<sequence length="510" mass="57467">MANKDWSKVPFTEDMKDYFYEKYKDSLKNGEEVTDEMLDDLWNYAMVEVLKKGPSEHFRTLDSVFDQNLKPIKGKQAEANKALIFVCVIYATVFIAMANKDWSKLKYTEDMVDYIYEMYKSTWKPGDAVTDEILDDLWNYAMVEVPKKGPSELYPTLESVFDQNLKPMKGKQAEANKAADEHQEKAYESMIKNLEKKVYLLEKRMEPVEDVYFYTKDWVLASENYSQDGVSVEKRIEQVEKKLKWLEKRMLNLEFTCYSKEMKDVASEEDVNSEDDVVSVSSEEDEAAPLRCKPSSSKAAPIRATPSTSKIMDDQPIKCSEKLKVKTEDMDDQPRQCPEMLQVHSIPSASHGLKRPRGRPPKRARPSGPTTVAAPKRPRGSTGAAAHKRGRGRPPSSQKTVGQRKTSPSQAPSTSTRRGERPPHITGVILGLSAPKAQEVASTMSVRRGRPPSSQKTVGQRKTSPSQAPSTSTRRGERPPHITGVILGLSAPKAQEVASTMSVRRSNAWF</sequence>
<feature type="region of interest" description="Disordered" evidence="2">
    <location>
        <begin position="342"/>
        <end position="481"/>
    </location>
</feature>
<name>A0A2U1LW59_ARTAN</name>
<feature type="coiled-coil region" evidence="1">
    <location>
        <begin position="177"/>
        <end position="204"/>
    </location>
</feature>
<evidence type="ECO:0000256" key="2">
    <source>
        <dbReference type="SAM" id="MobiDB-lite"/>
    </source>
</evidence>
<proteinExistence type="predicted"/>
<protein>
    <submittedName>
        <fullName evidence="4">Uncharacterized protein</fullName>
    </submittedName>
</protein>
<dbReference type="Proteomes" id="UP000245207">
    <property type="component" value="Unassembled WGS sequence"/>
</dbReference>
<gene>
    <name evidence="4" type="ORF">CTI12_AA446880</name>
</gene>
<dbReference type="AlphaFoldDB" id="A0A2U1LW59"/>
<feature type="region of interest" description="Disordered" evidence="2">
    <location>
        <begin position="266"/>
        <end position="318"/>
    </location>
</feature>
<feature type="compositionally biased region" description="Polar residues" evidence="2">
    <location>
        <begin position="452"/>
        <end position="473"/>
    </location>
</feature>
<accession>A0A2U1LW59</accession>
<keyword evidence="3" id="KW-1133">Transmembrane helix</keyword>
<feature type="compositionally biased region" description="Polar residues" evidence="2">
    <location>
        <begin position="395"/>
        <end position="416"/>
    </location>
</feature>